<name>A0A917GAS1_9BACI</name>
<dbReference type="SUPFAM" id="SSF52218">
    <property type="entry name" value="Flavoproteins"/>
    <property type="match status" value="1"/>
</dbReference>
<dbReference type="InterPro" id="IPR050712">
    <property type="entry name" value="NAD(P)H-dep_reductase"/>
</dbReference>
<feature type="domain" description="NADPH-dependent FMN reductase-like" evidence="2">
    <location>
        <begin position="2"/>
        <end position="141"/>
    </location>
</feature>
<reference evidence="3" key="2">
    <citation type="submission" date="2020-09" db="EMBL/GenBank/DDBJ databases">
        <authorList>
            <person name="Sun Q."/>
            <person name="Zhou Y."/>
        </authorList>
    </citation>
    <scope>NUCLEOTIDE SEQUENCE</scope>
    <source>
        <strain evidence="3">CGMCC 1.15760</strain>
    </source>
</reference>
<reference evidence="3" key="1">
    <citation type="journal article" date="2014" name="Int. J. Syst. Evol. Microbiol.">
        <title>Complete genome sequence of Corynebacterium casei LMG S-19264T (=DSM 44701T), isolated from a smear-ripened cheese.</title>
        <authorList>
            <consortium name="US DOE Joint Genome Institute (JGI-PGF)"/>
            <person name="Walter F."/>
            <person name="Albersmeier A."/>
            <person name="Kalinowski J."/>
            <person name="Ruckert C."/>
        </authorList>
    </citation>
    <scope>NUCLEOTIDE SEQUENCE</scope>
    <source>
        <strain evidence="3">CGMCC 1.15760</strain>
    </source>
</reference>
<organism evidence="3 4">
    <name type="scientific">Lysinibacillus alkalisoli</name>
    <dbReference type="NCBI Taxonomy" id="1911548"/>
    <lineage>
        <taxon>Bacteria</taxon>
        <taxon>Bacillati</taxon>
        <taxon>Bacillota</taxon>
        <taxon>Bacilli</taxon>
        <taxon>Bacillales</taxon>
        <taxon>Bacillaceae</taxon>
        <taxon>Lysinibacillus</taxon>
    </lineage>
</organism>
<dbReference type="PANTHER" id="PTHR30543">
    <property type="entry name" value="CHROMATE REDUCTASE"/>
    <property type="match status" value="1"/>
</dbReference>
<sequence>MILILSGSPRKNSINSGLAKYIQNAYEQYNVESLIFDLSSTQLPLFTDEESDYDNENVQKLLKYVEKATSIVICTPEYHNAVSGALKNCLDFLNRDHFFNKKILMFVAGCHGKGGINALNNLRLIMRGVAADVSPQQHVIDGEYFDEEQNLVHEEHQLIVKELIYSLVQFTETKV</sequence>
<dbReference type="InterPro" id="IPR005025">
    <property type="entry name" value="FMN_Rdtase-like_dom"/>
</dbReference>
<comment type="caution">
    <text evidence="3">The sequence shown here is derived from an EMBL/GenBank/DDBJ whole genome shotgun (WGS) entry which is preliminary data.</text>
</comment>
<evidence type="ECO:0000259" key="2">
    <source>
        <dbReference type="Pfam" id="PF03358"/>
    </source>
</evidence>
<comment type="similarity">
    <text evidence="1">Belongs to the azoreductase type 2 family.</text>
</comment>
<dbReference type="Pfam" id="PF03358">
    <property type="entry name" value="FMN_red"/>
    <property type="match status" value="1"/>
</dbReference>
<accession>A0A917GAS1</accession>
<dbReference type="GO" id="GO:0010181">
    <property type="term" value="F:FMN binding"/>
    <property type="evidence" value="ECO:0007669"/>
    <property type="project" value="TreeGrafter"/>
</dbReference>
<gene>
    <name evidence="3" type="ORF">GCM10007425_30330</name>
</gene>
<protein>
    <submittedName>
        <fullName evidence="3">NADPH-dependent FMN reductase</fullName>
    </submittedName>
</protein>
<dbReference type="GO" id="GO:0016491">
    <property type="term" value="F:oxidoreductase activity"/>
    <property type="evidence" value="ECO:0007669"/>
    <property type="project" value="InterPro"/>
</dbReference>
<evidence type="ECO:0000313" key="4">
    <source>
        <dbReference type="Proteomes" id="UP000616608"/>
    </source>
</evidence>
<evidence type="ECO:0000256" key="1">
    <source>
        <dbReference type="ARBA" id="ARBA00009428"/>
    </source>
</evidence>
<dbReference type="EMBL" id="BMJT01000015">
    <property type="protein sequence ID" value="GGG33561.1"/>
    <property type="molecule type" value="Genomic_DNA"/>
</dbReference>
<dbReference type="GO" id="GO:0005829">
    <property type="term" value="C:cytosol"/>
    <property type="evidence" value="ECO:0007669"/>
    <property type="project" value="TreeGrafter"/>
</dbReference>
<dbReference type="RefSeq" id="WP_188615922.1">
    <property type="nucleotide sequence ID" value="NZ_BMJT01000015.1"/>
</dbReference>
<dbReference type="PANTHER" id="PTHR30543:SF21">
    <property type="entry name" value="NAD(P)H-DEPENDENT FMN REDUCTASE LOT6"/>
    <property type="match status" value="1"/>
</dbReference>
<keyword evidence="4" id="KW-1185">Reference proteome</keyword>
<proteinExistence type="inferred from homology"/>
<dbReference type="InterPro" id="IPR029039">
    <property type="entry name" value="Flavoprotein-like_sf"/>
</dbReference>
<dbReference type="Proteomes" id="UP000616608">
    <property type="component" value="Unassembled WGS sequence"/>
</dbReference>
<dbReference type="Gene3D" id="3.40.50.360">
    <property type="match status" value="1"/>
</dbReference>
<dbReference type="AlphaFoldDB" id="A0A917GAS1"/>
<evidence type="ECO:0000313" key="3">
    <source>
        <dbReference type="EMBL" id="GGG33561.1"/>
    </source>
</evidence>